<reference evidence="2" key="1">
    <citation type="submission" date="2016-05" db="EMBL/GenBank/DDBJ databases">
        <authorList>
            <person name="Lavstsen T."/>
            <person name="Jespersen J.S."/>
        </authorList>
    </citation>
    <scope>NUCLEOTIDE SEQUENCE</scope>
    <source>
        <tissue evidence="2">Brain</tissue>
    </source>
</reference>
<gene>
    <name evidence="2" type="primary">WDR33</name>
</gene>
<accession>A0A1A8GR86</accession>
<feature type="region of interest" description="Disordered" evidence="1">
    <location>
        <begin position="1"/>
        <end position="22"/>
    </location>
</feature>
<organism evidence="2">
    <name type="scientific">Nothobranchius korthausae</name>
    <dbReference type="NCBI Taxonomy" id="1143690"/>
    <lineage>
        <taxon>Eukaryota</taxon>
        <taxon>Metazoa</taxon>
        <taxon>Chordata</taxon>
        <taxon>Craniata</taxon>
        <taxon>Vertebrata</taxon>
        <taxon>Euteleostomi</taxon>
        <taxon>Actinopterygii</taxon>
        <taxon>Neopterygii</taxon>
        <taxon>Teleostei</taxon>
        <taxon>Neoteleostei</taxon>
        <taxon>Acanthomorphata</taxon>
        <taxon>Ovalentaria</taxon>
        <taxon>Atherinomorphae</taxon>
        <taxon>Cyprinodontiformes</taxon>
        <taxon>Nothobranchiidae</taxon>
        <taxon>Nothobranchius</taxon>
    </lineage>
</organism>
<feature type="compositionally biased region" description="Basic and acidic residues" evidence="1">
    <location>
        <begin position="481"/>
        <end position="501"/>
    </location>
</feature>
<feature type="compositionally biased region" description="Basic and acidic residues" evidence="1">
    <location>
        <begin position="1"/>
        <end position="19"/>
    </location>
</feature>
<proteinExistence type="predicted"/>
<feature type="compositionally biased region" description="Low complexity" evidence="1">
    <location>
        <begin position="331"/>
        <end position="341"/>
    </location>
</feature>
<evidence type="ECO:0000313" key="2">
    <source>
        <dbReference type="EMBL" id="SBQ73508.1"/>
    </source>
</evidence>
<feature type="compositionally biased region" description="Low complexity" evidence="1">
    <location>
        <begin position="59"/>
        <end position="70"/>
    </location>
</feature>
<feature type="compositionally biased region" description="Acidic residues" evidence="1">
    <location>
        <begin position="309"/>
        <end position="318"/>
    </location>
</feature>
<name>A0A1A8GR86_9TELE</name>
<dbReference type="EMBL" id="HAEC01005431">
    <property type="protein sequence ID" value="SBQ73508.1"/>
    <property type="molecule type" value="Transcribed_RNA"/>
</dbReference>
<sequence length="508" mass="54031">MPMSADKERNMEQKMDMKKKTQVALEQEMATLQYTNPQLLEQMKMKQMNADGNMGPLQGPGSMGPYSGPGASSGLGGPGGPGPPGQQGFAPNMPPQQMPNNMGPPMGPGGMQPSFIPAGQMGPHSGPLSHQGPPHGMMGPSEMQEPQRHSGPPRNMGPQGHHVMGPRGMQGPTGGMIGPPPRGMGPRDPQGPPPQGGMMPPQGSMMGQQGPMQGGMMGPPPRTHSNMANNFGMGNMQGPPGGMQAPLGNMQGPPVLEDLTRVQVLIGEITSRDDEAHRTLMEDRIFTAKERMAGGQDLVLDFRVGDTEVEGTEEEEESGVPMSDSVELTSEEGGMTGSEEAGPADLEGGAMLMTLAVRKKDTMGLRTWAEVGTLGDEEGHREEEVHQEEEVMRVTVMMAHPQVAVSGLRPCREWTCHLCHPGSVRGRMDQERENLGNGNPLLLTEVVLTGMMAAMPHLVEVGGVAGVLEGDRVQVPGEEACHPEEHQEVVGEAGSSKDFKPPRHVTWS</sequence>
<protein>
    <submittedName>
        <fullName evidence="2">WD repeat domain 33</fullName>
    </submittedName>
</protein>
<dbReference type="AlphaFoldDB" id="A0A1A8GR86"/>
<feature type="compositionally biased region" description="Low complexity" evidence="1">
    <location>
        <begin position="196"/>
        <end position="211"/>
    </location>
</feature>
<reference evidence="2" key="2">
    <citation type="submission" date="2016-06" db="EMBL/GenBank/DDBJ databases">
        <title>The genome of a short-lived fish provides insights into sex chromosome evolution and the genetic control of aging.</title>
        <authorList>
            <person name="Reichwald K."/>
            <person name="Felder M."/>
            <person name="Petzold A."/>
            <person name="Koch P."/>
            <person name="Groth M."/>
            <person name="Platzer M."/>
        </authorList>
    </citation>
    <scope>NUCLEOTIDE SEQUENCE</scope>
    <source>
        <tissue evidence="2">Brain</tissue>
    </source>
</reference>
<feature type="region of interest" description="Disordered" evidence="1">
    <location>
        <begin position="49"/>
        <end position="222"/>
    </location>
</feature>
<evidence type="ECO:0000256" key="1">
    <source>
        <dbReference type="SAM" id="MobiDB-lite"/>
    </source>
</evidence>
<feature type="region of interest" description="Disordered" evidence="1">
    <location>
        <begin position="481"/>
        <end position="508"/>
    </location>
</feature>
<feature type="region of interest" description="Disordered" evidence="1">
    <location>
        <begin position="309"/>
        <end position="345"/>
    </location>
</feature>
<feature type="compositionally biased region" description="Pro residues" evidence="1">
    <location>
        <begin position="178"/>
        <end position="195"/>
    </location>
</feature>